<dbReference type="Proteomes" id="UP000808349">
    <property type="component" value="Unassembled WGS sequence"/>
</dbReference>
<evidence type="ECO:0000313" key="1">
    <source>
        <dbReference type="EMBL" id="MBK9716131.1"/>
    </source>
</evidence>
<accession>A0A9D7S685</accession>
<name>A0A9D7S685_9BACT</name>
<sequence>MNSEKINDDIKLAKVNYPLSASSWKDDFSPIVSSVRLADPTFIVSKNWNRKTEITQLETIINNEINSDAIQTETLVLQTEIEEEKSIQNRNDDINETIEIPNVTSIPKNGVHNEEEFKNNVELANHENIENSKELTNSKSNLPLDNPEITTIKKRGRPKKINLGSSISKTIKSNSKSEKSSINEMSSDFYTWLDLINQSETKKPTKERVKTS</sequence>
<reference evidence="1 2" key="1">
    <citation type="submission" date="2020-10" db="EMBL/GenBank/DDBJ databases">
        <title>Connecting structure to function with the recovery of over 1000 high-quality activated sludge metagenome-assembled genomes encoding full-length rRNA genes using long-read sequencing.</title>
        <authorList>
            <person name="Singleton C.M."/>
            <person name="Petriglieri F."/>
            <person name="Kristensen J.M."/>
            <person name="Kirkegaard R.H."/>
            <person name="Michaelsen T.Y."/>
            <person name="Andersen M.H."/>
            <person name="Karst S.M."/>
            <person name="Dueholm M.S."/>
            <person name="Nielsen P.H."/>
            <person name="Albertsen M."/>
        </authorList>
    </citation>
    <scope>NUCLEOTIDE SEQUENCE [LARGE SCALE GENOMIC DNA]</scope>
    <source>
        <strain evidence="1">Ribe_18-Q3-R11-54_BAT3C.373</strain>
    </source>
</reference>
<organism evidence="1 2">
    <name type="scientific">Candidatus Defluviibacterium haderslevense</name>
    <dbReference type="NCBI Taxonomy" id="2981993"/>
    <lineage>
        <taxon>Bacteria</taxon>
        <taxon>Pseudomonadati</taxon>
        <taxon>Bacteroidota</taxon>
        <taxon>Saprospiria</taxon>
        <taxon>Saprospirales</taxon>
        <taxon>Saprospiraceae</taxon>
        <taxon>Candidatus Defluviibacterium</taxon>
    </lineage>
</organism>
<comment type="caution">
    <text evidence="1">The sequence shown here is derived from an EMBL/GenBank/DDBJ whole genome shotgun (WGS) entry which is preliminary data.</text>
</comment>
<dbReference type="AlphaFoldDB" id="A0A9D7S685"/>
<proteinExistence type="predicted"/>
<dbReference type="EMBL" id="JADKFW010000004">
    <property type="protein sequence ID" value="MBK9716131.1"/>
    <property type="molecule type" value="Genomic_DNA"/>
</dbReference>
<evidence type="ECO:0000313" key="2">
    <source>
        <dbReference type="Proteomes" id="UP000808349"/>
    </source>
</evidence>
<protein>
    <submittedName>
        <fullName evidence="1">Uncharacterized protein</fullName>
    </submittedName>
</protein>
<gene>
    <name evidence="1" type="ORF">IPO85_01140</name>
</gene>